<dbReference type="InterPro" id="IPR058752">
    <property type="entry name" value="RDRP_C_head"/>
</dbReference>
<evidence type="ECO:0000256" key="2">
    <source>
        <dbReference type="ARBA" id="ARBA00022484"/>
    </source>
</evidence>
<dbReference type="GO" id="GO:0003968">
    <property type="term" value="F:RNA-directed RNA polymerase activity"/>
    <property type="evidence" value="ECO:0007669"/>
    <property type="project" value="UniProtKB-KW"/>
</dbReference>
<evidence type="ECO:0000313" key="12">
    <source>
        <dbReference type="EMBL" id="CAG8592817.1"/>
    </source>
</evidence>
<evidence type="ECO:0000259" key="10">
    <source>
        <dbReference type="Pfam" id="PF05183"/>
    </source>
</evidence>
<feature type="domain" description="RDRP core" evidence="10">
    <location>
        <begin position="487"/>
        <end position="1035"/>
    </location>
</feature>
<sequence>MQTIVDRSANNGYSYYARPKMNGGGTYGYKYEEGGFHSVNGGNGQRPSDNRDQQRGTFNGRSGNGRNGNGGRYNNGGNGGGNNGNGNKKVYVPSNYRTQEELVFRVTNVQAEATATDLKDYFNLFGSVYKVIIETAEYNGADRSIGAALVHFRPPPPPFWNRDVTFHGRVLHLEHYSSKNNHTHFKDPNDGNKLKLQKHNFNAESIEMGAFLQPDTFVSEAKFTEKVNFTLDYKRRIIKVIFVVQRTHTFKLEIQFKDLDGEIIAECDGSRAIFTVSNKFPARYWFHNGAQRVNNNFSWCYDDCWKRKTEIRVVPRSEEEKSLPLQLNMPNKSDKIGKWIVFRITFDLNSIKNGETGIRDMLIKAGEYNLASKPGEFRNRPIKVVRSDTLEKHLDISMLQFDVAYMIESNISHYFLNEYNLSEEFCKILSKQSPGIAVRILETISARKKRIFDPLTILKNEIWKLMNVDVKAKYVPSYCVMMRKVVVTPTTMYILPPSMETSNRVIRHFQNCKDNFLRVQFNDEASGKVGANSSNDALYNRIYQTLVSGIKIGDRHYEFLAFSSSQLRDHSCWFFAPTDQLTADDIRNWMGDFSGNCVVAKYAARMGQCFSSTRAIAYLQVNDIELIQDIYRGKYNFSDGTGKISYGLARTIAQNLELKHTPCAFQFRLAGYKGVLCLSRYLQGNKIQVRPSQCKFESTHQVLEVIRGSCMITAFLNRQAITLLSTLGVPDEVFIEMKNQQVQELDKMLKSDHMAMSVLLKNADEHGMTRIMSDLVKAEFLQRKDPFLINLLALFRIMMLRDLKKKAKIRVDDGAFLLGVLDETNSLRENQIYCCKSDPQNPNVRQVITGTCIVYRNPCFHPGDIRVVTAVECKELEYLVDVVVFPAQGFRDIPSQCSGGDLDGDDFTIIYDKRLIPKIINFEPMNYEAPKPETVDLVTIDHIKKFFVNYICTDQLGSIANAHVAKADMAENGAFHGQCMRLAQLHSEAVDFPKTGSPLEFPSELRVNRFPDFMEKPDKPSYPSQKVLGTLYRSIEVNDFNPYTDILFDERLLVPGYEAYVKDARECKRDYDSEVRGLMNQYGISSEYEVASGFIVNTILKVEKKKPRDIQKSVSDMIAVIKRLYKKRFEKEFYIEGAEGANIISPESRGLMEAKASAWYYVTYHKEEIGDDPSDQMISFPWINHEILCQIAMRNSGKKRALNDLYNQDKKNYRASSSASSSSSTSSFSSFSSFNSSSSSFNNYNTQRETNDYSFNSEYLENQGDGMDRLISSIARSNQSRMN</sequence>
<gene>
    <name evidence="12" type="ORF">CPELLU_LOCUS6617</name>
</gene>
<keyword evidence="3 8" id="KW-0808">Transferase</keyword>
<dbReference type="EC" id="2.7.7.48" evidence="8"/>
<keyword evidence="2 8" id="KW-0696">RNA-directed RNA polymerase</keyword>
<dbReference type="Pfam" id="PF05183">
    <property type="entry name" value="RdRP"/>
    <property type="match status" value="1"/>
</dbReference>
<evidence type="ECO:0000256" key="3">
    <source>
        <dbReference type="ARBA" id="ARBA00022679"/>
    </source>
</evidence>
<evidence type="ECO:0000256" key="7">
    <source>
        <dbReference type="ARBA" id="ARBA00048744"/>
    </source>
</evidence>
<feature type="domain" description="RDRP C-terminal head" evidence="11">
    <location>
        <begin position="1048"/>
        <end position="1200"/>
    </location>
</feature>
<dbReference type="OrthoDB" id="6513042at2759"/>
<dbReference type="InterPro" id="IPR007855">
    <property type="entry name" value="RDRP"/>
</dbReference>
<evidence type="ECO:0000256" key="9">
    <source>
        <dbReference type="SAM" id="MobiDB-lite"/>
    </source>
</evidence>
<comment type="caution">
    <text evidence="12">The sequence shown here is derived from an EMBL/GenBank/DDBJ whole genome shotgun (WGS) entry which is preliminary data.</text>
</comment>
<evidence type="ECO:0000256" key="6">
    <source>
        <dbReference type="ARBA" id="ARBA00023158"/>
    </source>
</evidence>
<keyword evidence="4 8" id="KW-0548">Nucleotidyltransferase</keyword>
<dbReference type="GO" id="GO:0030422">
    <property type="term" value="P:siRNA processing"/>
    <property type="evidence" value="ECO:0007669"/>
    <property type="project" value="TreeGrafter"/>
</dbReference>
<keyword evidence="13" id="KW-1185">Reference proteome</keyword>
<dbReference type="PANTHER" id="PTHR23079:SF55">
    <property type="entry name" value="RNA-DIRECTED RNA POLYMERASE"/>
    <property type="match status" value="1"/>
</dbReference>
<feature type="compositionally biased region" description="Gly residues" evidence="9">
    <location>
        <begin position="62"/>
        <end position="84"/>
    </location>
</feature>
<evidence type="ECO:0000256" key="8">
    <source>
        <dbReference type="RuleBase" id="RU363098"/>
    </source>
</evidence>
<evidence type="ECO:0000256" key="5">
    <source>
        <dbReference type="ARBA" id="ARBA00022884"/>
    </source>
</evidence>
<accession>A0A9N9CA41</accession>
<dbReference type="Pfam" id="PF26253">
    <property type="entry name" value="RdRP_head"/>
    <property type="match status" value="1"/>
</dbReference>
<name>A0A9N9CA41_9GLOM</name>
<dbReference type="Proteomes" id="UP000789759">
    <property type="component" value="Unassembled WGS sequence"/>
</dbReference>
<evidence type="ECO:0000259" key="11">
    <source>
        <dbReference type="Pfam" id="PF26253"/>
    </source>
</evidence>
<reference evidence="12" key="1">
    <citation type="submission" date="2021-06" db="EMBL/GenBank/DDBJ databases">
        <authorList>
            <person name="Kallberg Y."/>
            <person name="Tangrot J."/>
            <person name="Rosling A."/>
        </authorList>
    </citation>
    <scope>NUCLEOTIDE SEQUENCE</scope>
    <source>
        <strain evidence="12">FL966</strain>
    </source>
</reference>
<protein>
    <recommendedName>
        <fullName evidence="8">RNA-dependent RNA polymerase</fullName>
        <ecNumber evidence="8">2.7.7.48</ecNumber>
    </recommendedName>
</protein>
<dbReference type="InterPro" id="IPR035979">
    <property type="entry name" value="RBD_domain_sf"/>
</dbReference>
<keyword evidence="5 8" id="KW-0694">RNA-binding</keyword>
<dbReference type="GO" id="GO:0003723">
    <property type="term" value="F:RNA binding"/>
    <property type="evidence" value="ECO:0007669"/>
    <property type="project" value="UniProtKB-KW"/>
</dbReference>
<comment type="similarity">
    <text evidence="1 8">Belongs to the RdRP family.</text>
</comment>
<dbReference type="EMBL" id="CAJVQA010004162">
    <property type="protein sequence ID" value="CAG8592817.1"/>
    <property type="molecule type" value="Genomic_DNA"/>
</dbReference>
<proteinExistence type="inferred from homology"/>
<organism evidence="12 13">
    <name type="scientific">Cetraspora pellucida</name>
    <dbReference type="NCBI Taxonomy" id="1433469"/>
    <lineage>
        <taxon>Eukaryota</taxon>
        <taxon>Fungi</taxon>
        <taxon>Fungi incertae sedis</taxon>
        <taxon>Mucoromycota</taxon>
        <taxon>Glomeromycotina</taxon>
        <taxon>Glomeromycetes</taxon>
        <taxon>Diversisporales</taxon>
        <taxon>Gigasporaceae</taxon>
        <taxon>Cetraspora</taxon>
    </lineage>
</organism>
<dbReference type="InterPro" id="IPR057596">
    <property type="entry name" value="RDRP_core"/>
</dbReference>
<evidence type="ECO:0000313" key="13">
    <source>
        <dbReference type="Proteomes" id="UP000789759"/>
    </source>
</evidence>
<dbReference type="SUPFAM" id="SSF54928">
    <property type="entry name" value="RNA-binding domain, RBD"/>
    <property type="match status" value="1"/>
</dbReference>
<evidence type="ECO:0000256" key="4">
    <source>
        <dbReference type="ARBA" id="ARBA00022695"/>
    </source>
</evidence>
<dbReference type="GO" id="GO:0031380">
    <property type="term" value="C:nuclear RNA-directed RNA polymerase complex"/>
    <property type="evidence" value="ECO:0007669"/>
    <property type="project" value="TreeGrafter"/>
</dbReference>
<comment type="catalytic activity">
    <reaction evidence="7 8">
        <text>RNA(n) + a ribonucleoside 5'-triphosphate = RNA(n+1) + diphosphate</text>
        <dbReference type="Rhea" id="RHEA:21248"/>
        <dbReference type="Rhea" id="RHEA-COMP:14527"/>
        <dbReference type="Rhea" id="RHEA-COMP:17342"/>
        <dbReference type="ChEBI" id="CHEBI:33019"/>
        <dbReference type="ChEBI" id="CHEBI:61557"/>
        <dbReference type="ChEBI" id="CHEBI:140395"/>
        <dbReference type="EC" id="2.7.7.48"/>
    </reaction>
</comment>
<dbReference type="PANTHER" id="PTHR23079">
    <property type="entry name" value="RNA-DEPENDENT RNA POLYMERASE"/>
    <property type="match status" value="1"/>
</dbReference>
<evidence type="ECO:0000256" key="1">
    <source>
        <dbReference type="ARBA" id="ARBA00005762"/>
    </source>
</evidence>
<feature type="region of interest" description="Disordered" evidence="9">
    <location>
        <begin position="38"/>
        <end position="91"/>
    </location>
</feature>
<keyword evidence="6" id="KW-0943">RNA-mediated gene silencing</keyword>